<dbReference type="Gene3D" id="1.10.150.170">
    <property type="entry name" value="Putative methyltransferase TM0872, insert domain"/>
    <property type="match status" value="1"/>
</dbReference>
<dbReference type="Proteomes" id="UP000792457">
    <property type="component" value="Unassembled WGS sequence"/>
</dbReference>
<dbReference type="Pfam" id="PF20180">
    <property type="entry name" value="UQCC2_CBP6"/>
    <property type="match status" value="1"/>
</dbReference>
<dbReference type="SUPFAM" id="SSF81799">
    <property type="entry name" value="Putative methyltransferase TM0872, insert domain"/>
    <property type="match status" value="1"/>
</dbReference>
<name>A0A8K0KBJ1_LADFU</name>
<keyword evidence="6" id="KW-1185">Reference proteome</keyword>
<evidence type="ECO:0000256" key="4">
    <source>
        <dbReference type="ARBA" id="ARBA00022691"/>
    </source>
</evidence>
<sequence length="426" mass="48619">MAGRYKQFLRLLESWPLDSSKKGRDLGHHIRQKVVEAFPSGETSKVNVEECEKVYNSLKRLADNYYGDKFKRRYTSSATGLTREECTESKTSVLHVPVMASHVLEYLRPQPGQIFIDMTFGAGGLSKFILDESQNTRIIALDRDPLANSLSNELSEQYPGRVIPLLGKFSELPELLKSHNISRDSIDGIVFDLGCSSMQLDRAERGFSISKDGPLDMRMDGDRFPHQPTAADVLAHIDEHDLFKLLRIYGEEKNAKKISRAVIETRYTFRKLTRTHELKDLVASACDNQMRLDKLQRISHSATKTFQALRIFVNNELNELNYGMILAHRYLKVGGKVITLTFHSLEDRIVKRHLVGNVIENAINPLPLKYSNHSLLYDKSFVDNIIDSKWKMINKHVLMPDADEIEANPRSRSAKFRAAIKCLNIE</sequence>
<dbReference type="PANTHER" id="PTHR11265">
    <property type="entry name" value="S-ADENOSYL-METHYLTRANSFERASE MRAW"/>
    <property type="match status" value="1"/>
</dbReference>
<proteinExistence type="inferred from homology"/>
<dbReference type="HAMAP" id="MF_01007">
    <property type="entry name" value="16SrRNA_methyltr_H"/>
    <property type="match status" value="1"/>
</dbReference>
<evidence type="ECO:0000313" key="5">
    <source>
        <dbReference type="EMBL" id="KAG8231357.1"/>
    </source>
</evidence>
<gene>
    <name evidence="5" type="ORF">J437_LFUL006926</name>
</gene>
<dbReference type="InterPro" id="IPR029063">
    <property type="entry name" value="SAM-dependent_MTases_sf"/>
</dbReference>
<accession>A0A8K0KBJ1</accession>
<evidence type="ECO:0000256" key="1">
    <source>
        <dbReference type="ARBA" id="ARBA00010396"/>
    </source>
</evidence>
<dbReference type="InterPro" id="IPR023397">
    <property type="entry name" value="SAM-dep_MeTrfase_MraW_recog"/>
</dbReference>
<dbReference type="NCBIfam" id="TIGR00006">
    <property type="entry name" value="16S rRNA (cytosine(1402)-N(4))-methyltransferase RsmH"/>
    <property type="match status" value="1"/>
</dbReference>
<dbReference type="EMBL" id="KZ308552">
    <property type="protein sequence ID" value="KAG8231357.1"/>
    <property type="molecule type" value="Genomic_DNA"/>
</dbReference>
<comment type="caution">
    <text evidence="5">The sequence shown here is derived from an EMBL/GenBank/DDBJ whole genome shotgun (WGS) entry which is preliminary data.</text>
</comment>
<dbReference type="PANTHER" id="PTHR11265:SF0">
    <property type="entry name" value="12S RRNA N4-METHYLCYTIDINE METHYLTRANSFERASE"/>
    <property type="match status" value="1"/>
</dbReference>
<dbReference type="Gene3D" id="3.40.50.150">
    <property type="entry name" value="Vaccinia Virus protein VP39"/>
    <property type="match status" value="1"/>
</dbReference>
<dbReference type="Pfam" id="PF01795">
    <property type="entry name" value="Methyltransf_5"/>
    <property type="match status" value="1"/>
</dbReference>
<keyword evidence="3" id="KW-0808">Transferase</keyword>
<protein>
    <submittedName>
        <fullName evidence="5">Uncharacterized protein</fullName>
    </submittedName>
</protein>
<dbReference type="AlphaFoldDB" id="A0A8K0KBJ1"/>
<evidence type="ECO:0000256" key="3">
    <source>
        <dbReference type="ARBA" id="ARBA00022679"/>
    </source>
</evidence>
<reference evidence="5" key="2">
    <citation type="submission" date="2017-10" db="EMBL/GenBank/DDBJ databases">
        <title>Ladona fulva Genome sequencing and assembly.</title>
        <authorList>
            <person name="Murali S."/>
            <person name="Richards S."/>
            <person name="Bandaranaike D."/>
            <person name="Bellair M."/>
            <person name="Blankenburg K."/>
            <person name="Chao H."/>
            <person name="Dinh H."/>
            <person name="Doddapaneni H."/>
            <person name="Dugan-Rocha S."/>
            <person name="Elkadiri S."/>
            <person name="Gnanaolivu R."/>
            <person name="Hernandez B."/>
            <person name="Skinner E."/>
            <person name="Javaid M."/>
            <person name="Lee S."/>
            <person name="Li M."/>
            <person name="Ming W."/>
            <person name="Munidasa M."/>
            <person name="Muniz J."/>
            <person name="Nguyen L."/>
            <person name="Hughes D."/>
            <person name="Osuji N."/>
            <person name="Pu L.-L."/>
            <person name="Puazo M."/>
            <person name="Qu C."/>
            <person name="Quiroz J."/>
            <person name="Raj R."/>
            <person name="Weissenberger G."/>
            <person name="Xin Y."/>
            <person name="Zou X."/>
            <person name="Han Y."/>
            <person name="Worley K."/>
            <person name="Muzny D."/>
            <person name="Gibbs R."/>
        </authorList>
    </citation>
    <scope>NUCLEOTIDE SEQUENCE</scope>
    <source>
        <strain evidence="5">Sampled in the wild</strain>
    </source>
</reference>
<keyword evidence="4" id="KW-0949">S-adenosyl-L-methionine</keyword>
<evidence type="ECO:0000256" key="2">
    <source>
        <dbReference type="ARBA" id="ARBA00022603"/>
    </source>
</evidence>
<dbReference type="OrthoDB" id="16290at2759"/>
<dbReference type="SUPFAM" id="SSF53335">
    <property type="entry name" value="S-adenosyl-L-methionine-dependent methyltransferases"/>
    <property type="match status" value="1"/>
</dbReference>
<evidence type="ECO:0000313" key="6">
    <source>
        <dbReference type="Proteomes" id="UP000792457"/>
    </source>
</evidence>
<dbReference type="InterPro" id="IPR002903">
    <property type="entry name" value="RsmH"/>
</dbReference>
<dbReference type="GO" id="GO:0070475">
    <property type="term" value="P:rRNA base methylation"/>
    <property type="evidence" value="ECO:0007669"/>
    <property type="project" value="TreeGrafter"/>
</dbReference>
<organism evidence="5 6">
    <name type="scientific">Ladona fulva</name>
    <name type="common">Scarce chaser dragonfly</name>
    <name type="synonym">Libellula fulva</name>
    <dbReference type="NCBI Taxonomy" id="123851"/>
    <lineage>
        <taxon>Eukaryota</taxon>
        <taxon>Metazoa</taxon>
        <taxon>Ecdysozoa</taxon>
        <taxon>Arthropoda</taxon>
        <taxon>Hexapoda</taxon>
        <taxon>Insecta</taxon>
        <taxon>Pterygota</taxon>
        <taxon>Palaeoptera</taxon>
        <taxon>Odonata</taxon>
        <taxon>Epiprocta</taxon>
        <taxon>Anisoptera</taxon>
        <taxon>Libelluloidea</taxon>
        <taxon>Libellulidae</taxon>
        <taxon>Ladona</taxon>
    </lineage>
</organism>
<keyword evidence="2" id="KW-0489">Methyltransferase</keyword>
<comment type="similarity">
    <text evidence="1">Belongs to the methyltransferase superfamily. RsmH family.</text>
</comment>
<dbReference type="GO" id="GO:0071424">
    <property type="term" value="F:rRNA (cytosine-N4-)-methyltransferase activity"/>
    <property type="evidence" value="ECO:0007669"/>
    <property type="project" value="TreeGrafter"/>
</dbReference>
<reference evidence="5" key="1">
    <citation type="submission" date="2013-04" db="EMBL/GenBank/DDBJ databases">
        <authorList>
            <person name="Qu J."/>
            <person name="Murali S.C."/>
            <person name="Bandaranaike D."/>
            <person name="Bellair M."/>
            <person name="Blankenburg K."/>
            <person name="Chao H."/>
            <person name="Dinh H."/>
            <person name="Doddapaneni H."/>
            <person name="Downs B."/>
            <person name="Dugan-Rocha S."/>
            <person name="Elkadiri S."/>
            <person name="Gnanaolivu R.D."/>
            <person name="Hernandez B."/>
            <person name="Javaid M."/>
            <person name="Jayaseelan J.C."/>
            <person name="Lee S."/>
            <person name="Li M."/>
            <person name="Ming W."/>
            <person name="Munidasa M."/>
            <person name="Muniz J."/>
            <person name="Nguyen L."/>
            <person name="Ongeri F."/>
            <person name="Osuji N."/>
            <person name="Pu L.-L."/>
            <person name="Puazo M."/>
            <person name="Qu C."/>
            <person name="Quiroz J."/>
            <person name="Raj R."/>
            <person name="Weissenberger G."/>
            <person name="Xin Y."/>
            <person name="Zou X."/>
            <person name="Han Y."/>
            <person name="Richards S."/>
            <person name="Worley K."/>
            <person name="Muzny D."/>
            <person name="Gibbs R."/>
        </authorList>
    </citation>
    <scope>NUCLEOTIDE SEQUENCE</scope>
    <source>
        <strain evidence="5">Sampled in the wild</strain>
    </source>
</reference>